<protein>
    <recommendedName>
        <fullName evidence="3">RNase H type-1 domain-containing protein</fullName>
    </recommendedName>
</protein>
<evidence type="ECO:0008006" key="3">
    <source>
        <dbReference type="Google" id="ProtNLM"/>
    </source>
</evidence>
<accession>A0A834H5V4</accession>
<dbReference type="EMBL" id="WJXA01000003">
    <property type="protein sequence ID" value="KAF7148321.1"/>
    <property type="molecule type" value="Genomic_DNA"/>
</dbReference>
<dbReference type="Proteomes" id="UP000626092">
    <property type="component" value="Unassembled WGS sequence"/>
</dbReference>
<keyword evidence="2" id="KW-1185">Reference proteome</keyword>
<gene>
    <name evidence="1" type="ORF">RHSIM_Rhsim03G0007600</name>
</gene>
<sequence length="429" mass="47605">MSKVLKINPSNDNAPKDKITDITVKHNNSATHIFTPTKGVADGEVVQLKRIVSLNSLPLYLKLDFHKLDGLKLAHELKMPSYHIKETILIQEKTRKRNLCVASDVAQKDINGDLFESASAIYHLLWQCIECDPEGRRAHWASWKRMSESKFSGGMGFRDLKAFNMAMLSKQGWMLTRNLLSFWGLSLKEIFFPNPLFLVLQGGGGLLGSGLVFFKGETSSFKGPDGSLANMEGARLLGLNFVPVNPFEVIHEASFSWFEFRACMSSPGVRDNAAPNDANRSHWSLPSSWAVFKVNCDIAMSHGRKRMAVAAVLQDWRGKVADSSTNVGFASFLLQGETMAASLVGRLLHSNNISNAVLEGDNRTVIPLCFIENVPPRECAAIIGDVKDFISSCNFSSSWVPTVCDRAAHWVATLWLRDVLPSNLIQLMF</sequence>
<organism evidence="1 2">
    <name type="scientific">Rhododendron simsii</name>
    <name type="common">Sims's rhododendron</name>
    <dbReference type="NCBI Taxonomy" id="118357"/>
    <lineage>
        <taxon>Eukaryota</taxon>
        <taxon>Viridiplantae</taxon>
        <taxon>Streptophyta</taxon>
        <taxon>Embryophyta</taxon>
        <taxon>Tracheophyta</taxon>
        <taxon>Spermatophyta</taxon>
        <taxon>Magnoliopsida</taxon>
        <taxon>eudicotyledons</taxon>
        <taxon>Gunneridae</taxon>
        <taxon>Pentapetalae</taxon>
        <taxon>asterids</taxon>
        <taxon>Ericales</taxon>
        <taxon>Ericaceae</taxon>
        <taxon>Ericoideae</taxon>
        <taxon>Rhodoreae</taxon>
        <taxon>Rhododendron</taxon>
    </lineage>
</organism>
<reference evidence="1" key="1">
    <citation type="submission" date="2019-11" db="EMBL/GenBank/DDBJ databases">
        <authorList>
            <person name="Liu Y."/>
            <person name="Hou J."/>
            <person name="Li T.-Q."/>
            <person name="Guan C.-H."/>
            <person name="Wu X."/>
            <person name="Wu H.-Z."/>
            <person name="Ling F."/>
            <person name="Zhang R."/>
            <person name="Shi X.-G."/>
            <person name="Ren J.-P."/>
            <person name="Chen E.-F."/>
            <person name="Sun J.-M."/>
        </authorList>
    </citation>
    <scope>NUCLEOTIDE SEQUENCE</scope>
    <source>
        <strain evidence="1">Adult_tree_wgs_1</strain>
        <tissue evidence="1">Leaves</tissue>
    </source>
</reference>
<proteinExistence type="predicted"/>
<evidence type="ECO:0000313" key="1">
    <source>
        <dbReference type="EMBL" id="KAF7148321.1"/>
    </source>
</evidence>
<name>A0A834H5V4_RHOSS</name>
<dbReference type="OrthoDB" id="1906820at2759"/>
<evidence type="ECO:0000313" key="2">
    <source>
        <dbReference type="Proteomes" id="UP000626092"/>
    </source>
</evidence>
<dbReference type="AlphaFoldDB" id="A0A834H5V4"/>
<comment type="caution">
    <text evidence="1">The sequence shown here is derived from an EMBL/GenBank/DDBJ whole genome shotgun (WGS) entry which is preliminary data.</text>
</comment>